<organism evidence="7 8">
    <name type="scientific">Strigamia maritima</name>
    <name type="common">European centipede</name>
    <name type="synonym">Geophilus maritimus</name>
    <dbReference type="NCBI Taxonomy" id="126957"/>
    <lineage>
        <taxon>Eukaryota</taxon>
        <taxon>Metazoa</taxon>
        <taxon>Ecdysozoa</taxon>
        <taxon>Arthropoda</taxon>
        <taxon>Myriapoda</taxon>
        <taxon>Chilopoda</taxon>
        <taxon>Pleurostigmophora</taxon>
        <taxon>Geophilomorpha</taxon>
        <taxon>Linotaeniidae</taxon>
        <taxon>Strigamia</taxon>
    </lineage>
</organism>
<keyword evidence="2" id="KW-0378">Hydrolase</keyword>
<dbReference type="AlphaFoldDB" id="T1J804"/>
<evidence type="ECO:0000256" key="1">
    <source>
        <dbReference type="ARBA" id="ARBA00010701"/>
    </source>
</evidence>
<dbReference type="EnsemblMetazoa" id="SMAR009820-RA">
    <property type="protein sequence ID" value="SMAR009820-PA"/>
    <property type="gene ID" value="SMAR009820"/>
</dbReference>
<feature type="active site" description="Charge relay system" evidence="3">
    <location>
        <position position="347"/>
    </location>
</feature>
<dbReference type="Gene3D" id="3.40.50.1820">
    <property type="entry name" value="alpha/beta hydrolase"/>
    <property type="match status" value="1"/>
</dbReference>
<feature type="transmembrane region" description="Helical" evidence="4">
    <location>
        <begin position="6"/>
        <end position="22"/>
    </location>
</feature>
<dbReference type="Pfam" id="PF12146">
    <property type="entry name" value="Hydrolase_4"/>
    <property type="match status" value="1"/>
</dbReference>
<dbReference type="GO" id="GO:0016788">
    <property type="term" value="F:hydrolase activity, acting on ester bonds"/>
    <property type="evidence" value="ECO:0007669"/>
    <property type="project" value="InterPro"/>
</dbReference>
<evidence type="ECO:0000256" key="4">
    <source>
        <dbReference type="SAM" id="Phobius"/>
    </source>
</evidence>
<evidence type="ECO:0000313" key="7">
    <source>
        <dbReference type="EnsemblMetazoa" id="SMAR009820-PA"/>
    </source>
</evidence>
<feature type="active site" description="Charge relay system" evidence="3">
    <location>
        <position position="316"/>
    </location>
</feature>
<dbReference type="InterPro" id="IPR029058">
    <property type="entry name" value="AB_hydrolase_fold"/>
</dbReference>
<protein>
    <recommendedName>
        <fullName evidence="2">Lipase</fullName>
    </recommendedName>
</protein>
<sequence length="378" mass="43224">MIRYGRYFALVLIILLIMLKLFPSLRTLRTNKYDDIIKEVSMNTENIKFMNDYQIEKHSVFTRDGYQLLLHRIPYGKTNSNLSKPTGVPVLIMHSWMCNSLSWIDNLEDSLGFVLADQLFDVWLGNVRGNEGSSHTSYGRNEAKFWDFSWEEIAEYDLPDTIDYIRNVTEYEKIVYIGLSLGSLMGFTLFSSQPEFNDKVAGFVALGPVTSLSYTTSLVMKILLNIQNTVTYLIETFQISQIQIVPRSFNKLALKISAYISITNSFAHTTRLPIYGRDCTESTSTKTVLHFKQIKPPAYNLSNIRIPVALFSSANDPIATPIDVAITARKLRNVFANEIVPEPMFSHLNFIWSHPSKTILYDKVVYLLKQMWDANSAS</sequence>
<feature type="domain" description="Partial AB-hydrolase lipase" evidence="5">
    <location>
        <begin position="51"/>
        <end position="106"/>
    </location>
</feature>
<dbReference type="PIRSF" id="PIRSF000862">
    <property type="entry name" value="Steryl_ester_lip"/>
    <property type="match status" value="1"/>
</dbReference>
<keyword evidence="8" id="KW-1185">Reference proteome</keyword>
<keyword evidence="4" id="KW-0472">Membrane</keyword>
<keyword evidence="2" id="KW-0442">Lipid degradation</keyword>
<accession>T1J804</accession>
<keyword evidence="2" id="KW-0443">Lipid metabolism</keyword>
<evidence type="ECO:0000256" key="3">
    <source>
        <dbReference type="PIRSR" id="PIRSR000862-1"/>
    </source>
</evidence>
<dbReference type="PANTHER" id="PTHR11005">
    <property type="entry name" value="LYSOSOMAL ACID LIPASE-RELATED"/>
    <property type="match status" value="1"/>
</dbReference>
<name>T1J804_STRMM</name>
<dbReference type="Proteomes" id="UP000014500">
    <property type="component" value="Unassembled WGS sequence"/>
</dbReference>
<feature type="domain" description="Serine aminopeptidase S33" evidence="6">
    <location>
        <begin position="152"/>
        <end position="321"/>
    </location>
</feature>
<dbReference type="SUPFAM" id="SSF53474">
    <property type="entry name" value="alpha/beta-Hydrolases"/>
    <property type="match status" value="1"/>
</dbReference>
<dbReference type="PhylomeDB" id="T1J804"/>
<reference evidence="7" key="2">
    <citation type="submission" date="2015-02" db="UniProtKB">
        <authorList>
            <consortium name="EnsemblMetazoa"/>
        </authorList>
    </citation>
    <scope>IDENTIFICATION</scope>
</reference>
<dbReference type="InterPro" id="IPR022742">
    <property type="entry name" value="Hydrolase_4"/>
</dbReference>
<reference evidence="8" key="1">
    <citation type="submission" date="2011-05" db="EMBL/GenBank/DDBJ databases">
        <authorList>
            <person name="Richards S.R."/>
            <person name="Qu J."/>
            <person name="Jiang H."/>
            <person name="Jhangiani S.N."/>
            <person name="Agravi P."/>
            <person name="Goodspeed R."/>
            <person name="Gross S."/>
            <person name="Mandapat C."/>
            <person name="Jackson L."/>
            <person name="Mathew T."/>
            <person name="Pu L."/>
            <person name="Thornton R."/>
            <person name="Saada N."/>
            <person name="Wilczek-Boney K.B."/>
            <person name="Lee S."/>
            <person name="Kovar C."/>
            <person name="Wu Y."/>
            <person name="Scherer S.E."/>
            <person name="Worley K.C."/>
            <person name="Muzny D.M."/>
            <person name="Gibbs R."/>
        </authorList>
    </citation>
    <scope>NUCLEOTIDE SEQUENCE</scope>
    <source>
        <strain evidence="8">Brora</strain>
    </source>
</reference>
<keyword evidence="4" id="KW-1133">Transmembrane helix</keyword>
<dbReference type="GO" id="GO:0016042">
    <property type="term" value="P:lipid catabolic process"/>
    <property type="evidence" value="ECO:0007669"/>
    <property type="project" value="UniProtKB-KW"/>
</dbReference>
<evidence type="ECO:0000259" key="6">
    <source>
        <dbReference type="Pfam" id="PF12146"/>
    </source>
</evidence>
<evidence type="ECO:0000259" key="5">
    <source>
        <dbReference type="Pfam" id="PF04083"/>
    </source>
</evidence>
<dbReference type="OMA" id="LMSINDY"/>
<dbReference type="EMBL" id="JH431944">
    <property type="status" value="NOT_ANNOTATED_CDS"/>
    <property type="molecule type" value="Genomic_DNA"/>
</dbReference>
<evidence type="ECO:0000256" key="2">
    <source>
        <dbReference type="PIRNR" id="PIRNR000862"/>
    </source>
</evidence>
<proteinExistence type="inferred from homology"/>
<dbReference type="eggNOG" id="KOG2624">
    <property type="taxonomic scope" value="Eukaryota"/>
</dbReference>
<feature type="active site" description="Nucleophile" evidence="3">
    <location>
        <position position="180"/>
    </location>
</feature>
<dbReference type="InterPro" id="IPR025483">
    <property type="entry name" value="Lipase_euk"/>
</dbReference>
<dbReference type="STRING" id="126957.T1J804"/>
<comment type="similarity">
    <text evidence="1 2">Belongs to the AB hydrolase superfamily. Lipase family.</text>
</comment>
<dbReference type="Pfam" id="PF04083">
    <property type="entry name" value="Abhydro_lipase"/>
    <property type="match status" value="1"/>
</dbReference>
<dbReference type="InterPro" id="IPR006693">
    <property type="entry name" value="AB_hydrolase_lipase"/>
</dbReference>
<evidence type="ECO:0000313" key="8">
    <source>
        <dbReference type="Proteomes" id="UP000014500"/>
    </source>
</evidence>
<keyword evidence="4" id="KW-0812">Transmembrane</keyword>
<dbReference type="HOGENOM" id="CLU_010974_0_3_1"/>